<gene>
    <name evidence="2" type="ORF">GMARGA_LOCUS34171</name>
</gene>
<feature type="region of interest" description="Disordered" evidence="1">
    <location>
        <begin position="105"/>
        <end position="135"/>
    </location>
</feature>
<proteinExistence type="predicted"/>
<dbReference type="Proteomes" id="UP000789901">
    <property type="component" value="Unassembled WGS sequence"/>
</dbReference>
<dbReference type="EMBL" id="CAJVQB010059095">
    <property type="protein sequence ID" value="CAG8838835.1"/>
    <property type="molecule type" value="Genomic_DNA"/>
</dbReference>
<reference evidence="2 3" key="1">
    <citation type="submission" date="2021-06" db="EMBL/GenBank/DDBJ databases">
        <authorList>
            <person name="Kallberg Y."/>
            <person name="Tangrot J."/>
            <person name="Rosling A."/>
        </authorList>
    </citation>
    <scope>NUCLEOTIDE SEQUENCE [LARGE SCALE GENOMIC DNA]</scope>
    <source>
        <strain evidence="2 3">120-4 pot B 10/14</strain>
    </source>
</reference>
<protein>
    <submittedName>
        <fullName evidence="2">34473_t:CDS:1</fullName>
    </submittedName>
</protein>
<feature type="compositionally biased region" description="Basic and acidic residues" evidence="1">
    <location>
        <begin position="105"/>
        <end position="117"/>
    </location>
</feature>
<sequence length="135" mass="15737">MPLVNRGKLSRFSRCPRCGHYYKDIEGHVLKIYKTTLSELRQRLQQSAIIQRAEENPNLLNPRCDNEHVSMLVREKDNRQEISNLNQVTPNLHSTDEQISILIRGEDNKQDNPDLYRQEIPNSHQGTPTPNSYND</sequence>
<accession>A0ABN7WRX5</accession>
<keyword evidence="3" id="KW-1185">Reference proteome</keyword>
<evidence type="ECO:0000313" key="2">
    <source>
        <dbReference type="EMBL" id="CAG8838835.1"/>
    </source>
</evidence>
<evidence type="ECO:0000256" key="1">
    <source>
        <dbReference type="SAM" id="MobiDB-lite"/>
    </source>
</evidence>
<name>A0ABN7WRX5_GIGMA</name>
<evidence type="ECO:0000313" key="3">
    <source>
        <dbReference type="Proteomes" id="UP000789901"/>
    </source>
</evidence>
<organism evidence="2 3">
    <name type="scientific">Gigaspora margarita</name>
    <dbReference type="NCBI Taxonomy" id="4874"/>
    <lineage>
        <taxon>Eukaryota</taxon>
        <taxon>Fungi</taxon>
        <taxon>Fungi incertae sedis</taxon>
        <taxon>Mucoromycota</taxon>
        <taxon>Glomeromycotina</taxon>
        <taxon>Glomeromycetes</taxon>
        <taxon>Diversisporales</taxon>
        <taxon>Gigasporaceae</taxon>
        <taxon>Gigaspora</taxon>
    </lineage>
</organism>
<feature type="compositionally biased region" description="Polar residues" evidence="1">
    <location>
        <begin position="120"/>
        <end position="135"/>
    </location>
</feature>
<comment type="caution">
    <text evidence="2">The sequence shown here is derived from an EMBL/GenBank/DDBJ whole genome shotgun (WGS) entry which is preliminary data.</text>
</comment>